<protein>
    <submittedName>
        <fullName evidence="2">Putative cell surface hydrolase (Putative)</fullName>
    </submittedName>
</protein>
<accession>A0A0R1EX27</accession>
<sequence>MNNVQITKKLKLIWLLLLLVAVVAIQPQHTTSAVQHYHRPTLLIHGLAASSATYDHFVARAERTDRGQYALTARITPKNKVHLLGHWDPNDPHPLIKVVFIDNMASWQRNAMWLNHLLHVLKNKYNIRSFDAVAHSRGNLDLLMAYGQQHLLELKRAVLVSVPANGALGRGDELGANRILKDGQPKLERPAYHDLVQLRPTFPPGVHVLNIMGNDGNGTHSDGRVTNVSSRSLKPALGMRLASYHNLVVHGRFATHHTIIRRNAKVQRAAMNFLWH</sequence>
<dbReference type="GO" id="GO:0016787">
    <property type="term" value="F:hydrolase activity"/>
    <property type="evidence" value="ECO:0007669"/>
    <property type="project" value="UniProtKB-KW"/>
</dbReference>
<dbReference type="eggNOG" id="COG4814">
    <property type="taxonomic scope" value="Bacteria"/>
</dbReference>
<dbReference type="PATRIC" id="fig|913848.6.peg.373"/>
<dbReference type="InterPro" id="IPR029058">
    <property type="entry name" value="AB_hydrolase_fold"/>
</dbReference>
<dbReference type="Pfam" id="PF06028">
    <property type="entry name" value="DUF915"/>
    <property type="match status" value="1"/>
</dbReference>
<gene>
    <name evidence="2" type="ORF">FD22_GL000368</name>
</gene>
<evidence type="ECO:0000313" key="2">
    <source>
        <dbReference type="EMBL" id="KRK13952.1"/>
    </source>
</evidence>
<dbReference type="Gene3D" id="3.40.50.1820">
    <property type="entry name" value="alpha/beta hydrolase"/>
    <property type="match status" value="1"/>
</dbReference>
<dbReference type="AlphaFoldDB" id="A0A0R1EX27"/>
<organism evidence="2 3">
    <name type="scientific">Loigolactobacillus coryniformis subsp. coryniformis KCTC 3167 = DSM 20001</name>
    <dbReference type="NCBI Taxonomy" id="913848"/>
    <lineage>
        <taxon>Bacteria</taxon>
        <taxon>Bacillati</taxon>
        <taxon>Bacillota</taxon>
        <taxon>Bacilli</taxon>
        <taxon>Lactobacillales</taxon>
        <taxon>Lactobacillaceae</taxon>
        <taxon>Loigolactobacillus</taxon>
    </lineage>
</organism>
<dbReference type="SUPFAM" id="SSF53474">
    <property type="entry name" value="alpha/beta-Hydrolases"/>
    <property type="match status" value="1"/>
</dbReference>
<dbReference type="InterPro" id="IPR010315">
    <property type="entry name" value="DUF915_hydro-like"/>
</dbReference>
<proteinExistence type="predicted"/>
<feature type="chain" id="PRO_5039102480" evidence="1">
    <location>
        <begin position="25"/>
        <end position="276"/>
    </location>
</feature>
<feature type="signal peptide" evidence="1">
    <location>
        <begin position="1"/>
        <end position="24"/>
    </location>
</feature>
<dbReference type="Proteomes" id="UP000051181">
    <property type="component" value="Unassembled WGS sequence"/>
</dbReference>
<keyword evidence="1" id="KW-0732">Signal</keyword>
<keyword evidence="2" id="KW-0378">Hydrolase</keyword>
<evidence type="ECO:0000313" key="3">
    <source>
        <dbReference type="Proteomes" id="UP000051181"/>
    </source>
</evidence>
<comment type="caution">
    <text evidence="2">The sequence shown here is derived from an EMBL/GenBank/DDBJ whole genome shotgun (WGS) entry which is preliminary data.</text>
</comment>
<evidence type="ECO:0000256" key="1">
    <source>
        <dbReference type="SAM" id="SignalP"/>
    </source>
</evidence>
<dbReference type="EMBL" id="AZCN01000126">
    <property type="protein sequence ID" value="KRK13952.1"/>
    <property type="molecule type" value="Genomic_DNA"/>
</dbReference>
<reference evidence="2 3" key="1">
    <citation type="journal article" date="2015" name="Genome Announc.">
        <title>Expanding the biotechnology potential of lactobacilli through comparative genomics of 213 strains and associated genera.</title>
        <authorList>
            <person name="Sun Z."/>
            <person name="Harris H.M."/>
            <person name="McCann A."/>
            <person name="Guo C."/>
            <person name="Argimon S."/>
            <person name="Zhang W."/>
            <person name="Yang X."/>
            <person name="Jeffery I.B."/>
            <person name="Cooney J.C."/>
            <person name="Kagawa T.F."/>
            <person name="Liu W."/>
            <person name="Song Y."/>
            <person name="Salvetti E."/>
            <person name="Wrobel A."/>
            <person name="Rasinkangas P."/>
            <person name="Parkhill J."/>
            <person name="Rea M.C."/>
            <person name="O'Sullivan O."/>
            <person name="Ritari J."/>
            <person name="Douillard F.P."/>
            <person name="Paul Ross R."/>
            <person name="Yang R."/>
            <person name="Briner A.E."/>
            <person name="Felis G.E."/>
            <person name="de Vos W.M."/>
            <person name="Barrangou R."/>
            <person name="Klaenhammer T.R."/>
            <person name="Caufield P.W."/>
            <person name="Cui Y."/>
            <person name="Zhang H."/>
            <person name="O'Toole P.W."/>
        </authorList>
    </citation>
    <scope>NUCLEOTIDE SEQUENCE [LARGE SCALE GENOMIC DNA]</scope>
    <source>
        <strain evidence="2 3">DSM 20001</strain>
    </source>
</reference>
<name>A0A0R1EX27_9LACO</name>